<evidence type="ECO:0000313" key="3">
    <source>
        <dbReference type="EMBL" id="SDB80686.1"/>
    </source>
</evidence>
<feature type="domain" description="Inner membrane protein YgaP-like transmembrane" evidence="2">
    <location>
        <begin position="1"/>
        <end position="64"/>
    </location>
</feature>
<feature type="transmembrane region" description="Helical" evidence="1">
    <location>
        <begin position="35"/>
        <end position="59"/>
    </location>
</feature>
<name>A0A1G6GHN0_9ACTN</name>
<dbReference type="RefSeq" id="WP_092607191.1">
    <property type="nucleotide sequence ID" value="NZ_FMYF01000003.1"/>
</dbReference>
<accession>A0A1G6GHN0</accession>
<dbReference type="InterPro" id="IPR021309">
    <property type="entry name" value="YgaP-like_TM"/>
</dbReference>
<dbReference type="AlphaFoldDB" id="A0A1G6GHN0"/>
<reference evidence="3 4" key="1">
    <citation type="submission" date="2016-06" db="EMBL/GenBank/DDBJ databases">
        <authorList>
            <person name="Olsen C.W."/>
            <person name="Carey S."/>
            <person name="Hinshaw L."/>
            <person name="Karasin A.I."/>
        </authorList>
    </citation>
    <scope>NUCLEOTIDE SEQUENCE [LARGE SCALE GENOMIC DNA]</scope>
    <source>
        <strain evidence="3 4">LZ-22</strain>
    </source>
</reference>
<dbReference type="Gene3D" id="6.10.140.1340">
    <property type="match status" value="1"/>
</dbReference>
<gene>
    <name evidence="3" type="ORF">GA0111570_1033</name>
</gene>
<sequence length="79" mass="7825">MKMNEGAADRVIRVIAGLVLLGVAFLGPVGTVLAWVLGAVGALLVVTGAVGFCPIYAALGMSTKHGRHGIGTAAGTTAH</sequence>
<keyword evidence="1" id="KW-0472">Membrane</keyword>
<keyword evidence="4" id="KW-1185">Reference proteome</keyword>
<evidence type="ECO:0000313" key="4">
    <source>
        <dbReference type="Proteomes" id="UP000199086"/>
    </source>
</evidence>
<organism evidence="3 4">
    <name type="scientific">Raineyella antarctica</name>
    <dbReference type="NCBI Taxonomy" id="1577474"/>
    <lineage>
        <taxon>Bacteria</taxon>
        <taxon>Bacillati</taxon>
        <taxon>Actinomycetota</taxon>
        <taxon>Actinomycetes</taxon>
        <taxon>Propionibacteriales</taxon>
        <taxon>Propionibacteriaceae</taxon>
        <taxon>Raineyella</taxon>
    </lineage>
</organism>
<evidence type="ECO:0000256" key="1">
    <source>
        <dbReference type="SAM" id="Phobius"/>
    </source>
</evidence>
<dbReference type="EMBL" id="FMYF01000003">
    <property type="protein sequence ID" value="SDB80686.1"/>
    <property type="molecule type" value="Genomic_DNA"/>
</dbReference>
<proteinExistence type="predicted"/>
<protein>
    <recommendedName>
        <fullName evidence="2">Inner membrane protein YgaP-like transmembrane domain-containing protein</fullName>
    </recommendedName>
</protein>
<dbReference type="Proteomes" id="UP000199086">
    <property type="component" value="Unassembled WGS sequence"/>
</dbReference>
<evidence type="ECO:0000259" key="2">
    <source>
        <dbReference type="Pfam" id="PF11127"/>
    </source>
</evidence>
<feature type="transmembrane region" description="Helical" evidence="1">
    <location>
        <begin position="12"/>
        <end position="29"/>
    </location>
</feature>
<dbReference type="Pfam" id="PF11127">
    <property type="entry name" value="YgaP-like_TM"/>
    <property type="match status" value="1"/>
</dbReference>
<keyword evidence="1" id="KW-1133">Transmembrane helix</keyword>
<keyword evidence="1" id="KW-0812">Transmembrane</keyword>